<proteinExistence type="predicted"/>
<gene>
    <name evidence="1" type="ORF">KME32_29675</name>
</gene>
<organism evidence="1 2">
    <name type="scientific">Mojavia pulchra JT2-VF2</name>
    <dbReference type="NCBI Taxonomy" id="287848"/>
    <lineage>
        <taxon>Bacteria</taxon>
        <taxon>Bacillati</taxon>
        <taxon>Cyanobacteriota</taxon>
        <taxon>Cyanophyceae</taxon>
        <taxon>Nostocales</taxon>
        <taxon>Nostocaceae</taxon>
    </lineage>
</organism>
<name>A0A951UKA0_9NOST</name>
<sequence>MQIQSWELNSCGEELDSAIAVHQQRSHFISLAVSICTRRFEEVFGTRKKVHAAIVFLYCITGKEGWGSWRG</sequence>
<reference evidence="1" key="2">
    <citation type="journal article" date="2022" name="Microbiol. Resour. Announc.">
        <title>Metagenome Sequencing to Explore Phylogenomics of Terrestrial Cyanobacteria.</title>
        <authorList>
            <person name="Ward R.D."/>
            <person name="Stajich J.E."/>
            <person name="Johansen J.R."/>
            <person name="Huntemann M."/>
            <person name="Clum A."/>
            <person name="Foster B."/>
            <person name="Foster B."/>
            <person name="Roux S."/>
            <person name="Palaniappan K."/>
            <person name="Varghese N."/>
            <person name="Mukherjee S."/>
            <person name="Reddy T.B.K."/>
            <person name="Daum C."/>
            <person name="Copeland A."/>
            <person name="Chen I.A."/>
            <person name="Ivanova N.N."/>
            <person name="Kyrpides N.C."/>
            <person name="Shapiro N."/>
            <person name="Eloe-Fadrosh E.A."/>
            <person name="Pietrasiak N."/>
        </authorList>
    </citation>
    <scope>NUCLEOTIDE SEQUENCE</scope>
    <source>
        <strain evidence="1">JT2-VF2</strain>
    </source>
</reference>
<evidence type="ECO:0000313" key="2">
    <source>
        <dbReference type="Proteomes" id="UP000715781"/>
    </source>
</evidence>
<dbReference type="Proteomes" id="UP000715781">
    <property type="component" value="Unassembled WGS sequence"/>
</dbReference>
<comment type="caution">
    <text evidence="1">The sequence shown here is derived from an EMBL/GenBank/DDBJ whole genome shotgun (WGS) entry which is preliminary data.</text>
</comment>
<evidence type="ECO:0000313" key="1">
    <source>
        <dbReference type="EMBL" id="MBW4565190.1"/>
    </source>
</evidence>
<dbReference type="AlphaFoldDB" id="A0A951UKA0"/>
<protein>
    <submittedName>
        <fullName evidence="1">Uncharacterized protein</fullName>
    </submittedName>
</protein>
<dbReference type="EMBL" id="JAHHHN010000032">
    <property type="protein sequence ID" value="MBW4565190.1"/>
    <property type="molecule type" value="Genomic_DNA"/>
</dbReference>
<accession>A0A951UKA0</accession>
<reference evidence="1" key="1">
    <citation type="submission" date="2021-05" db="EMBL/GenBank/DDBJ databases">
        <authorList>
            <person name="Pietrasiak N."/>
            <person name="Ward R."/>
            <person name="Stajich J.E."/>
            <person name="Kurbessoian T."/>
        </authorList>
    </citation>
    <scope>NUCLEOTIDE SEQUENCE</scope>
    <source>
        <strain evidence="1">JT2-VF2</strain>
    </source>
</reference>